<dbReference type="Gene3D" id="6.20.250.70">
    <property type="match status" value="1"/>
</dbReference>
<evidence type="ECO:0000313" key="2">
    <source>
        <dbReference type="EMBL" id="WFD48914.1"/>
    </source>
</evidence>
<feature type="region of interest" description="Disordered" evidence="1">
    <location>
        <begin position="132"/>
        <end position="190"/>
    </location>
</feature>
<gene>
    <name evidence="2" type="ORF">GLX27_003587</name>
</gene>
<name>A0ABY8ETT0_MALFU</name>
<proteinExistence type="predicted"/>
<sequence length="190" mass="21081">MDGDDTELWVIRVPDEIDVRKLDGVTLSLDALQSTSRTSLASVDVGNDTYDLFVASTRRTDARTDNSAQLIDMAGGEKADVFVDDNYFAEERGVGIATDLNGIVPLLPTSHNTLKVAPKRLHRRMYMARRAPRSEPEAPVHAVPHQAHVQPWDRLKGQFIPAGARAETRAPKSEKKKRKSSDAPTPRKKK</sequence>
<evidence type="ECO:0000313" key="3">
    <source>
        <dbReference type="Proteomes" id="UP000818624"/>
    </source>
</evidence>
<keyword evidence="3" id="KW-1185">Reference proteome</keyword>
<dbReference type="EMBL" id="CP046236">
    <property type="protein sequence ID" value="WFD48914.1"/>
    <property type="molecule type" value="Genomic_DNA"/>
</dbReference>
<evidence type="ECO:0000256" key="1">
    <source>
        <dbReference type="SAM" id="MobiDB-lite"/>
    </source>
</evidence>
<protein>
    <submittedName>
        <fullName evidence="2">Uncharacterized protein</fullName>
    </submittedName>
</protein>
<organism evidence="2 3">
    <name type="scientific">Malassezia furfur</name>
    <name type="common">Pityriasis versicolor infection agent</name>
    <name type="synonym">Pityrosporum furfur</name>
    <dbReference type="NCBI Taxonomy" id="55194"/>
    <lineage>
        <taxon>Eukaryota</taxon>
        <taxon>Fungi</taxon>
        <taxon>Dikarya</taxon>
        <taxon>Basidiomycota</taxon>
        <taxon>Ustilaginomycotina</taxon>
        <taxon>Malasseziomycetes</taxon>
        <taxon>Malasseziales</taxon>
        <taxon>Malasseziaceae</taxon>
        <taxon>Malassezia</taxon>
    </lineage>
</organism>
<accession>A0ABY8ETT0</accession>
<dbReference type="Proteomes" id="UP000818624">
    <property type="component" value="Chromosome 3"/>
</dbReference>
<reference evidence="2 3" key="1">
    <citation type="journal article" date="2020" name="Elife">
        <title>Loss of centromere function drives karyotype evolution in closely related Malassezia species.</title>
        <authorList>
            <person name="Sankaranarayanan S.R."/>
            <person name="Ianiri G."/>
            <person name="Coelho M.A."/>
            <person name="Reza M.H."/>
            <person name="Thimmappa B.C."/>
            <person name="Ganguly P."/>
            <person name="Vadnala R.N."/>
            <person name="Sun S."/>
            <person name="Siddharthan R."/>
            <person name="Tellgren-Roth C."/>
            <person name="Dawson T.L."/>
            <person name="Heitman J."/>
            <person name="Sanyal K."/>
        </authorList>
    </citation>
    <scope>NUCLEOTIDE SEQUENCE [LARGE SCALE GENOMIC DNA]</scope>
    <source>
        <strain evidence="2">CBS14141</strain>
    </source>
</reference>